<organism evidence="3 4">
    <name type="scientific">Vigna unguiculata</name>
    <name type="common">Cowpea</name>
    <dbReference type="NCBI Taxonomy" id="3917"/>
    <lineage>
        <taxon>Eukaryota</taxon>
        <taxon>Viridiplantae</taxon>
        <taxon>Streptophyta</taxon>
        <taxon>Embryophyta</taxon>
        <taxon>Tracheophyta</taxon>
        <taxon>Spermatophyta</taxon>
        <taxon>Magnoliopsida</taxon>
        <taxon>eudicotyledons</taxon>
        <taxon>Gunneridae</taxon>
        <taxon>Pentapetalae</taxon>
        <taxon>rosids</taxon>
        <taxon>fabids</taxon>
        <taxon>Fabales</taxon>
        <taxon>Fabaceae</taxon>
        <taxon>Papilionoideae</taxon>
        <taxon>50 kb inversion clade</taxon>
        <taxon>NPAAA clade</taxon>
        <taxon>indigoferoid/millettioid clade</taxon>
        <taxon>Phaseoleae</taxon>
        <taxon>Vigna</taxon>
    </lineage>
</organism>
<evidence type="ECO:0008006" key="5">
    <source>
        <dbReference type="Google" id="ProtNLM"/>
    </source>
</evidence>
<feature type="region of interest" description="Disordered" evidence="1">
    <location>
        <begin position="52"/>
        <end position="76"/>
    </location>
</feature>
<proteinExistence type="predicted"/>
<gene>
    <name evidence="3" type="ORF">DEO72_LG10g2319</name>
</gene>
<feature type="signal peptide" evidence="2">
    <location>
        <begin position="1"/>
        <end position="23"/>
    </location>
</feature>
<feature type="compositionally biased region" description="Pro residues" evidence="1">
    <location>
        <begin position="56"/>
        <end position="65"/>
    </location>
</feature>
<evidence type="ECO:0000256" key="2">
    <source>
        <dbReference type="SAM" id="SignalP"/>
    </source>
</evidence>
<keyword evidence="4" id="KW-1185">Reference proteome</keyword>
<accession>A0A4D6NBL3</accession>
<evidence type="ECO:0000256" key="1">
    <source>
        <dbReference type="SAM" id="MobiDB-lite"/>
    </source>
</evidence>
<evidence type="ECO:0000313" key="3">
    <source>
        <dbReference type="EMBL" id="QCE11086.1"/>
    </source>
</evidence>
<feature type="chain" id="PRO_5020041447" description="Rapid ALkalinization Factor" evidence="2">
    <location>
        <begin position="24"/>
        <end position="76"/>
    </location>
</feature>
<keyword evidence="2" id="KW-0732">Signal</keyword>
<evidence type="ECO:0000313" key="4">
    <source>
        <dbReference type="Proteomes" id="UP000501690"/>
    </source>
</evidence>
<name>A0A4D6NBL3_VIGUN</name>
<dbReference type="AlphaFoldDB" id="A0A4D6NBL3"/>
<dbReference type="Proteomes" id="UP000501690">
    <property type="component" value="Linkage Group LG10"/>
</dbReference>
<dbReference type="EMBL" id="CP039354">
    <property type="protein sequence ID" value="QCE11086.1"/>
    <property type="molecule type" value="Genomic_DNA"/>
</dbReference>
<protein>
    <recommendedName>
        <fullName evidence="5">Rapid ALkalinization Factor</fullName>
    </recommendedName>
</protein>
<sequence>MKAILIAFLLFASVFFLPTSTLARELKEETFQTGDPNNPAVKCSPGEGYRNCSPSSTPPAPPTLSAPPCSDYTRNC</sequence>
<reference evidence="3 4" key="1">
    <citation type="submission" date="2019-04" db="EMBL/GenBank/DDBJ databases">
        <title>An improved genome assembly and genetic linkage map for asparagus bean, Vigna unguiculata ssp. sesquipedialis.</title>
        <authorList>
            <person name="Xia Q."/>
            <person name="Zhang R."/>
            <person name="Dong Y."/>
        </authorList>
    </citation>
    <scope>NUCLEOTIDE SEQUENCE [LARGE SCALE GENOMIC DNA]</scope>
    <source>
        <tissue evidence="3">Leaf</tissue>
    </source>
</reference>